<protein>
    <submittedName>
        <fullName evidence="4">ABC transporter related protein</fullName>
    </submittedName>
</protein>
<sequence length="266" mass="28969">MDGRRTNPGKVPPVLCLHGICKSFDGVTALQSVSLDLRPGEVLGLVGDNGAGKSTLIKILSGVHKPDAGQMTVGGRPIDFRTYDVGHARRLGIETVHQERSLCEKQPLWRNVFLGRPMTDRLGFIQVEAQKRATLEILNTHVGLQSAGISPDARVRTLSGGERQGLVIGRAMHFDARIIVLDEPTTALSLNEVEKVLGFVRRIAHGGKTCIFISHNMSHIHQVAHRVLVMERGKIVGEHLRDGLSPESLGAELQRISISARRTGST</sequence>
<feature type="domain" description="ABC transporter" evidence="3">
    <location>
        <begin position="15"/>
        <end position="257"/>
    </location>
</feature>
<dbReference type="Proteomes" id="UP000014977">
    <property type="component" value="Unassembled WGS sequence"/>
</dbReference>
<dbReference type="STRING" id="897.B2D07_07475"/>
<accession>S7TLM4</accession>
<dbReference type="InterPro" id="IPR027417">
    <property type="entry name" value="P-loop_NTPase"/>
</dbReference>
<dbReference type="RefSeq" id="WP_020878049.1">
    <property type="nucleotide sequence ID" value="NZ_ATHJ01000099.1"/>
</dbReference>
<keyword evidence="2" id="KW-0067">ATP-binding</keyword>
<dbReference type="InterPro" id="IPR003593">
    <property type="entry name" value="AAA+_ATPase"/>
</dbReference>
<dbReference type="eggNOG" id="COG1129">
    <property type="taxonomic scope" value="Bacteria"/>
</dbReference>
<proteinExistence type="predicted"/>
<dbReference type="InterPro" id="IPR050107">
    <property type="entry name" value="ABC_carbohydrate_import_ATPase"/>
</dbReference>
<keyword evidence="5" id="KW-1185">Reference proteome</keyword>
<dbReference type="Pfam" id="PF00005">
    <property type="entry name" value="ABC_tran"/>
    <property type="match status" value="1"/>
</dbReference>
<keyword evidence="1" id="KW-0547">Nucleotide-binding</keyword>
<dbReference type="GO" id="GO:0005524">
    <property type="term" value="F:ATP binding"/>
    <property type="evidence" value="ECO:0007669"/>
    <property type="project" value="UniProtKB-KW"/>
</dbReference>
<dbReference type="OrthoDB" id="9809450at2"/>
<dbReference type="PROSITE" id="PS50893">
    <property type="entry name" value="ABC_TRANSPORTER_2"/>
    <property type="match status" value="1"/>
</dbReference>
<evidence type="ECO:0000313" key="5">
    <source>
        <dbReference type="Proteomes" id="UP000014977"/>
    </source>
</evidence>
<dbReference type="AlphaFoldDB" id="S7TLM4"/>
<evidence type="ECO:0000256" key="2">
    <source>
        <dbReference type="ARBA" id="ARBA00022840"/>
    </source>
</evidence>
<dbReference type="SMART" id="SM00382">
    <property type="entry name" value="AAA"/>
    <property type="match status" value="1"/>
</dbReference>
<comment type="caution">
    <text evidence="4">The sequence shown here is derived from an EMBL/GenBank/DDBJ whole genome shotgun (WGS) entry which is preliminary data.</text>
</comment>
<dbReference type="PANTHER" id="PTHR43790:SF8">
    <property type="entry name" value="SUGAR ABC TRANSPORTER ATP-BINDING PROTEIN"/>
    <property type="match status" value="1"/>
</dbReference>
<dbReference type="Gene3D" id="3.40.50.300">
    <property type="entry name" value="P-loop containing nucleotide triphosphate hydrolases"/>
    <property type="match status" value="1"/>
</dbReference>
<evidence type="ECO:0000313" key="4">
    <source>
        <dbReference type="EMBL" id="EPR37771.1"/>
    </source>
</evidence>
<dbReference type="EMBL" id="ATHJ01000099">
    <property type="protein sequence ID" value="EPR37771.1"/>
    <property type="molecule type" value="Genomic_DNA"/>
</dbReference>
<dbReference type="SUPFAM" id="SSF52540">
    <property type="entry name" value="P-loop containing nucleoside triphosphate hydrolases"/>
    <property type="match status" value="1"/>
</dbReference>
<dbReference type="PANTHER" id="PTHR43790">
    <property type="entry name" value="CARBOHYDRATE TRANSPORT ATP-BINDING PROTEIN MG119-RELATED"/>
    <property type="match status" value="1"/>
</dbReference>
<gene>
    <name evidence="4" type="ORF">dsmv_2982</name>
</gene>
<reference evidence="4 5" key="1">
    <citation type="journal article" date="2013" name="Genome Announc.">
        <title>Draft genome sequences for three mercury-methylating, sulfate-reducing bacteria.</title>
        <authorList>
            <person name="Brown S.D."/>
            <person name="Hurt R.A.Jr."/>
            <person name="Gilmour C.C."/>
            <person name="Elias D.A."/>
        </authorList>
    </citation>
    <scope>NUCLEOTIDE SEQUENCE [LARGE SCALE GENOMIC DNA]</scope>
    <source>
        <strain evidence="4 5">DSM 2059</strain>
    </source>
</reference>
<dbReference type="GO" id="GO:0016887">
    <property type="term" value="F:ATP hydrolysis activity"/>
    <property type="evidence" value="ECO:0007669"/>
    <property type="project" value="InterPro"/>
</dbReference>
<organism evidence="4 5">
    <name type="scientific">Desulfococcus multivorans DSM 2059</name>
    <dbReference type="NCBI Taxonomy" id="1121405"/>
    <lineage>
        <taxon>Bacteria</taxon>
        <taxon>Pseudomonadati</taxon>
        <taxon>Thermodesulfobacteriota</taxon>
        <taxon>Desulfobacteria</taxon>
        <taxon>Desulfobacterales</taxon>
        <taxon>Desulfococcaceae</taxon>
        <taxon>Desulfococcus</taxon>
    </lineage>
</organism>
<evidence type="ECO:0000259" key="3">
    <source>
        <dbReference type="PROSITE" id="PS50893"/>
    </source>
</evidence>
<name>S7TLM4_DESML</name>
<dbReference type="InterPro" id="IPR003439">
    <property type="entry name" value="ABC_transporter-like_ATP-bd"/>
</dbReference>
<dbReference type="CDD" id="cd03216">
    <property type="entry name" value="ABC_Carb_Monos_I"/>
    <property type="match status" value="1"/>
</dbReference>
<evidence type="ECO:0000256" key="1">
    <source>
        <dbReference type="ARBA" id="ARBA00022741"/>
    </source>
</evidence>